<comment type="catalytic activity">
    <reaction evidence="1">
        <text>ATP + protein L-histidine = ADP + protein N-phospho-L-histidine.</text>
        <dbReference type="EC" id="2.7.13.3"/>
    </reaction>
</comment>
<dbReference type="Pfam" id="PF08447">
    <property type="entry name" value="PAS_3"/>
    <property type="match status" value="1"/>
</dbReference>
<evidence type="ECO:0000256" key="5">
    <source>
        <dbReference type="ARBA" id="ARBA00022519"/>
    </source>
</evidence>
<feature type="modified residue" description="4-aspartylphosphate" evidence="24">
    <location>
        <position position="953"/>
    </location>
</feature>
<evidence type="ECO:0000256" key="4">
    <source>
        <dbReference type="ARBA" id="ARBA00022475"/>
    </source>
</evidence>
<dbReference type="FunFam" id="3.30.450.20:FF:000060">
    <property type="entry name" value="Sensor protein FixL"/>
    <property type="match status" value="1"/>
</dbReference>
<feature type="domain" description="PAS" evidence="28">
    <location>
        <begin position="396"/>
        <end position="470"/>
    </location>
</feature>
<feature type="transmembrane region" description="Helical" evidence="25">
    <location>
        <begin position="89"/>
        <end position="109"/>
    </location>
</feature>
<feature type="domain" description="PAC" evidence="29">
    <location>
        <begin position="473"/>
        <end position="525"/>
    </location>
</feature>
<dbReference type="InterPro" id="IPR005467">
    <property type="entry name" value="His_kinase_dom"/>
</dbReference>
<dbReference type="SMART" id="SM00448">
    <property type="entry name" value="REC"/>
    <property type="match status" value="1"/>
</dbReference>
<dbReference type="SUPFAM" id="SSF55785">
    <property type="entry name" value="PYP-like sensor domain (PAS domain)"/>
    <property type="match status" value="3"/>
</dbReference>
<dbReference type="CDD" id="cd17546">
    <property type="entry name" value="REC_hyHK_CKI1_RcsC-like"/>
    <property type="match status" value="1"/>
</dbReference>
<dbReference type="FunFam" id="3.30.565.10:FF:000010">
    <property type="entry name" value="Sensor histidine kinase RcsC"/>
    <property type="match status" value="1"/>
</dbReference>
<dbReference type="SMART" id="SM00388">
    <property type="entry name" value="HisKA"/>
    <property type="match status" value="1"/>
</dbReference>
<dbReference type="Pfam" id="PF00989">
    <property type="entry name" value="PAS"/>
    <property type="match status" value="1"/>
</dbReference>
<evidence type="ECO:0000256" key="10">
    <source>
        <dbReference type="ARBA" id="ARBA00022741"/>
    </source>
</evidence>
<keyword evidence="7" id="KW-0808">Transferase</keyword>
<evidence type="ECO:0000256" key="23">
    <source>
        <dbReference type="PROSITE-ProRule" id="PRU00110"/>
    </source>
</evidence>
<dbReference type="InterPro" id="IPR013655">
    <property type="entry name" value="PAS_fold_3"/>
</dbReference>
<evidence type="ECO:0000256" key="6">
    <source>
        <dbReference type="ARBA" id="ARBA00022553"/>
    </source>
</evidence>
<dbReference type="PANTHER" id="PTHR43047:SF64">
    <property type="entry name" value="HISTIDINE KINASE CONTAINING CHEY-HOMOLOGOUS RECEIVER DOMAIN AND PAS DOMAIN-RELATED"/>
    <property type="match status" value="1"/>
</dbReference>
<reference evidence="33" key="1">
    <citation type="submission" date="2018-03" db="EMBL/GenBank/DDBJ databases">
        <title>Genome sequencing of Melaminivora sp. strain SC2-7.</title>
        <authorList>
            <person name="Kim S.-J."/>
            <person name="Heo J."/>
            <person name="Ahn J.-H."/>
            <person name="Kwon S.-W."/>
        </authorList>
    </citation>
    <scope>NUCLEOTIDE SEQUENCE [LARGE SCALE GENOMIC DNA]</scope>
    <source>
        <strain evidence="33">SC2-7</strain>
    </source>
</reference>
<dbReference type="InterPro" id="IPR005330">
    <property type="entry name" value="MHYT_dom"/>
</dbReference>
<dbReference type="InterPro" id="IPR036097">
    <property type="entry name" value="HisK_dim/P_sf"/>
</dbReference>
<feature type="domain" description="HPt" evidence="30">
    <location>
        <begin position="1059"/>
        <end position="1151"/>
    </location>
</feature>
<dbReference type="InterPro" id="IPR000700">
    <property type="entry name" value="PAS-assoc_C"/>
</dbReference>
<evidence type="ECO:0000256" key="22">
    <source>
        <dbReference type="ARBA" id="ARBA00070616"/>
    </source>
</evidence>
<accession>A0A2P1NH32</accession>
<comment type="subunit">
    <text evidence="19">At low DSF concentrations, interacts with RpfF.</text>
</comment>
<evidence type="ECO:0000256" key="17">
    <source>
        <dbReference type="ARBA" id="ARBA00058004"/>
    </source>
</evidence>
<comment type="function">
    <text evidence="17">Member of the two-component regulatory system BvgS/BvgA. Phosphorylates BvgA via a four-step phosphorelay in response to environmental signals.</text>
</comment>
<feature type="transmembrane region" description="Helical" evidence="25">
    <location>
        <begin position="232"/>
        <end position="256"/>
    </location>
</feature>
<dbReference type="InterPro" id="IPR013656">
    <property type="entry name" value="PAS_4"/>
</dbReference>
<evidence type="ECO:0000256" key="20">
    <source>
        <dbReference type="ARBA" id="ARBA00068150"/>
    </source>
</evidence>
<evidence type="ECO:0000259" key="29">
    <source>
        <dbReference type="PROSITE" id="PS50113"/>
    </source>
</evidence>
<dbReference type="PROSITE" id="PS50112">
    <property type="entry name" value="PAS"/>
    <property type="match status" value="2"/>
</dbReference>
<keyword evidence="14" id="KW-0902">Two-component regulatory system</keyword>
<evidence type="ECO:0000256" key="14">
    <source>
        <dbReference type="ARBA" id="ARBA00023012"/>
    </source>
</evidence>
<keyword evidence="4" id="KW-1003">Cell membrane</keyword>
<keyword evidence="11 32" id="KW-0418">Kinase</keyword>
<dbReference type="PROSITE" id="PS50110">
    <property type="entry name" value="RESPONSE_REGULATORY"/>
    <property type="match status" value="1"/>
</dbReference>
<dbReference type="InterPro" id="IPR000014">
    <property type="entry name" value="PAS"/>
</dbReference>
<dbReference type="EC" id="2.7.13.3" evidence="3"/>
<dbReference type="InterPro" id="IPR035965">
    <property type="entry name" value="PAS-like_dom_sf"/>
</dbReference>
<keyword evidence="9" id="KW-0732">Signal</keyword>
<feature type="transmembrane region" description="Helical" evidence="25">
    <location>
        <begin position="155"/>
        <end position="176"/>
    </location>
</feature>
<dbReference type="GO" id="GO:0005886">
    <property type="term" value="C:plasma membrane"/>
    <property type="evidence" value="ECO:0007669"/>
    <property type="project" value="UniProtKB-SubCell"/>
</dbReference>
<dbReference type="InterPro" id="IPR011006">
    <property type="entry name" value="CheY-like_superfamily"/>
</dbReference>
<evidence type="ECO:0000256" key="11">
    <source>
        <dbReference type="ARBA" id="ARBA00022777"/>
    </source>
</evidence>
<keyword evidence="13 25" id="KW-1133">Transmembrane helix</keyword>
<dbReference type="RefSeq" id="WP_106844922.1">
    <property type="nucleotide sequence ID" value="NZ_CP027792.1"/>
</dbReference>
<dbReference type="SMART" id="SM00091">
    <property type="entry name" value="PAS"/>
    <property type="match status" value="3"/>
</dbReference>
<dbReference type="FunFam" id="1.10.287.130:FF:000002">
    <property type="entry name" value="Two-component osmosensing histidine kinase"/>
    <property type="match status" value="1"/>
</dbReference>
<dbReference type="PANTHER" id="PTHR43047">
    <property type="entry name" value="TWO-COMPONENT HISTIDINE PROTEIN KINASE"/>
    <property type="match status" value="1"/>
</dbReference>
<gene>
    <name evidence="32" type="ORF">C7H73_00875</name>
</gene>
<evidence type="ECO:0000256" key="15">
    <source>
        <dbReference type="ARBA" id="ARBA00023026"/>
    </source>
</evidence>
<evidence type="ECO:0000256" key="18">
    <source>
        <dbReference type="ARBA" id="ARBA00059827"/>
    </source>
</evidence>
<protein>
    <recommendedName>
        <fullName evidence="22">Sensor protein FixL</fullName>
        <ecNumber evidence="3">2.7.13.3</ecNumber>
    </recommendedName>
    <alternativeName>
        <fullName evidence="20">Sensory/regulatory protein RpfC</fullName>
    </alternativeName>
    <alternativeName>
        <fullName evidence="21">Virulence sensor protein BvgS</fullName>
    </alternativeName>
</protein>
<dbReference type="GO" id="GO:0005524">
    <property type="term" value="F:ATP binding"/>
    <property type="evidence" value="ECO:0007669"/>
    <property type="project" value="UniProtKB-KW"/>
</dbReference>
<dbReference type="OrthoDB" id="9810730at2"/>
<dbReference type="InterPro" id="IPR001789">
    <property type="entry name" value="Sig_transdc_resp-reg_receiver"/>
</dbReference>
<comment type="subcellular location">
    <subcellularLocation>
        <location evidence="2">Cell inner membrane</location>
        <topology evidence="2">Multi-pass membrane protein</topology>
    </subcellularLocation>
</comment>
<evidence type="ECO:0000259" key="26">
    <source>
        <dbReference type="PROSITE" id="PS50109"/>
    </source>
</evidence>
<evidence type="ECO:0000256" key="12">
    <source>
        <dbReference type="ARBA" id="ARBA00022840"/>
    </source>
</evidence>
<dbReference type="SMART" id="SM00086">
    <property type="entry name" value="PAC"/>
    <property type="match status" value="3"/>
</dbReference>
<evidence type="ECO:0000256" key="8">
    <source>
        <dbReference type="ARBA" id="ARBA00022692"/>
    </source>
</evidence>
<dbReference type="Gene3D" id="1.10.287.130">
    <property type="match status" value="1"/>
</dbReference>
<evidence type="ECO:0000256" key="16">
    <source>
        <dbReference type="ARBA" id="ARBA00023136"/>
    </source>
</evidence>
<dbReference type="InterPro" id="IPR004358">
    <property type="entry name" value="Sig_transdc_His_kin-like_C"/>
</dbReference>
<keyword evidence="33" id="KW-1185">Reference proteome</keyword>
<comment type="function">
    <text evidence="18">Putative oxygen sensor; modulates the activity of FixJ, a transcriptional activator of nitrogen fixation fixK gene. FixL probably acts as a kinase that phosphorylates FixJ.</text>
</comment>
<dbReference type="PROSITE" id="PS50113">
    <property type="entry name" value="PAC"/>
    <property type="match status" value="2"/>
</dbReference>
<dbReference type="InterPro" id="IPR003661">
    <property type="entry name" value="HisK_dim/P_dom"/>
</dbReference>
<dbReference type="PROSITE" id="PS50109">
    <property type="entry name" value="HIS_KIN"/>
    <property type="match status" value="1"/>
</dbReference>
<evidence type="ECO:0000256" key="9">
    <source>
        <dbReference type="ARBA" id="ARBA00022729"/>
    </source>
</evidence>
<feature type="domain" description="Response regulatory" evidence="27">
    <location>
        <begin position="904"/>
        <end position="1023"/>
    </location>
</feature>
<proteinExistence type="predicted"/>
<dbReference type="PRINTS" id="PR00344">
    <property type="entry name" value="BCTRLSENSOR"/>
</dbReference>
<sequence>MLDSFFASGLEPYPLLWRQHDPLLVLLSILLDIGASIVALHMAALARRSGSAGMRQLALASGTLALGAGIWAMHFVAMLAFAVCAQGRFNPWTTAWSILPSLLASWVALRLLAQPHIRLRALVGSGVLVGAGIGAMHYLGMQASDIAPILRYDPLGFAVSIAVAVLLAVLALWVRFGLRGRWLKSRALATVLAGSVMGLAITGMHYTGMAAIRFVQPVSSVRTPQASGPVHFALPLAIVLITTALFLLALAINVSLRYRQMLRQTQASESRQRAVLETAVDGIVMIDGRGTVQSFNLAAERLFGWRADEVIGRNVNMLMPEPHRSAHDGYLHAHLTTGRKRIIGTGREIEAQRKDGTLMPMRLAVGRVQQEGQTLFVGFLTDLSAYKALERERARDQEQLRSLMANLPGVAFRCRHGGDWPMLLISDGVQALTGWSAQDFLDGRKHFGQLIHPQDGQRIAGELEQALAGGRPYQLEYRITTQDGGTRWVAEYGRGVPDEEGTVRFLDGVILDITESKARNAEFAGIVTAIGRSQPAAEFDLAGQLVGANAPYLALVGYELGELLGQPHALLFTRAGGEGPGCDAFWRSLAQGEVASGEFQATAKGGRALWLHATYNPIFDAEGRVTKVMQFATDLSARRAMEQDLRAAKERAEGAAAARSTFLANMSHEIRTPMNAIIGFTEALLDSPLEAGQRRHLGIVQHSARSMLRLLNDILDTAKLEKGAVELEVAPFSLRELCEQMLASLRITAARKGLALELDYGPDVPEFWHGDAFRIQQIVLNLMGNALKFTHEGGVRLRVAGEGGALTLSVQDTGIGIDAAGLARIFEPFSQADASTTRRYGGTGLGTTIARQLAELMHGRIEVASRMGQGSTFSVHLPLRQASAPQGAAGAAAPQALPSLAPLRVLAVDDVPVNLELLALMLEPGGHRVQGAGGGAQALAHFERERFDVVLMDLQMPDMDGMEATRRMRERERSQGLRPTPIVALSASVLEQDRRNARAAGMDGFAGKPVELPHLMAEIARVLGLAPLAPTPARAQPPAAGAPAPAAIDWDLGVRLWTQARFLRAAVQRFLDDAPAQLAALRAAVQAGDAAALAACAHRMRGAAANLALLAVQQCAAALELAAEAEASACAPLVDALDGALADVRAALACTAAPDAAPTPAPLPPGRLDAQACAEVRGAIDALAPALARGELPAGPVTVLEQHLSAAQMGALREALERFDFDQARAHLDTLRERVWPDCY</sequence>
<name>A0A2P1NH32_9BURK</name>
<dbReference type="Pfam" id="PF02518">
    <property type="entry name" value="HATPase_c"/>
    <property type="match status" value="1"/>
</dbReference>
<dbReference type="Pfam" id="PF00512">
    <property type="entry name" value="HisKA"/>
    <property type="match status" value="1"/>
</dbReference>
<dbReference type="CDD" id="cd00130">
    <property type="entry name" value="PAS"/>
    <property type="match status" value="3"/>
</dbReference>
<dbReference type="SUPFAM" id="SSF47226">
    <property type="entry name" value="Histidine-containing phosphotransfer domain, HPT domain"/>
    <property type="match status" value="1"/>
</dbReference>
<feature type="domain" description="PAS" evidence="28">
    <location>
        <begin position="268"/>
        <end position="338"/>
    </location>
</feature>
<dbReference type="InterPro" id="IPR036890">
    <property type="entry name" value="HATPase_C_sf"/>
</dbReference>
<dbReference type="CDD" id="cd00082">
    <property type="entry name" value="HisKA"/>
    <property type="match status" value="1"/>
</dbReference>
<feature type="modified residue" description="Phosphohistidine" evidence="23">
    <location>
        <position position="1098"/>
    </location>
</feature>
<dbReference type="InterPro" id="IPR001610">
    <property type="entry name" value="PAC"/>
</dbReference>
<evidence type="ECO:0000259" key="30">
    <source>
        <dbReference type="PROSITE" id="PS50894"/>
    </source>
</evidence>
<feature type="transmembrane region" description="Helical" evidence="25">
    <location>
        <begin position="57"/>
        <end position="83"/>
    </location>
</feature>
<organism evidence="32 33">
    <name type="scientific">Pulveribacter suum</name>
    <dbReference type="NCBI Taxonomy" id="2116657"/>
    <lineage>
        <taxon>Bacteria</taxon>
        <taxon>Pseudomonadati</taxon>
        <taxon>Pseudomonadota</taxon>
        <taxon>Betaproteobacteria</taxon>
        <taxon>Burkholderiales</taxon>
        <taxon>Comamonadaceae</taxon>
        <taxon>Pulveribacter</taxon>
    </lineage>
</organism>
<dbReference type="SUPFAM" id="SSF52172">
    <property type="entry name" value="CheY-like"/>
    <property type="match status" value="1"/>
</dbReference>
<dbReference type="SUPFAM" id="SSF55874">
    <property type="entry name" value="ATPase domain of HSP90 chaperone/DNA topoisomerase II/histidine kinase"/>
    <property type="match status" value="1"/>
</dbReference>
<dbReference type="Gene3D" id="1.20.120.160">
    <property type="entry name" value="HPT domain"/>
    <property type="match status" value="1"/>
</dbReference>
<dbReference type="Pfam" id="PF00072">
    <property type="entry name" value="Response_reg"/>
    <property type="match status" value="1"/>
</dbReference>
<keyword evidence="15" id="KW-0843">Virulence</keyword>
<dbReference type="Gene3D" id="3.40.50.2300">
    <property type="match status" value="1"/>
</dbReference>
<keyword evidence="12" id="KW-0067">ATP-binding</keyword>
<dbReference type="CDD" id="cd16922">
    <property type="entry name" value="HATPase_EvgS-ArcB-TorS-like"/>
    <property type="match status" value="1"/>
</dbReference>
<evidence type="ECO:0000256" key="24">
    <source>
        <dbReference type="PROSITE-ProRule" id="PRU00169"/>
    </source>
</evidence>
<evidence type="ECO:0000313" key="33">
    <source>
        <dbReference type="Proteomes" id="UP000241829"/>
    </source>
</evidence>
<dbReference type="Gene3D" id="3.30.565.10">
    <property type="entry name" value="Histidine kinase-like ATPase, C-terminal domain"/>
    <property type="match status" value="1"/>
</dbReference>
<evidence type="ECO:0000256" key="3">
    <source>
        <dbReference type="ARBA" id="ARBA00012438"/>
    </source>
</evidence>
<feature type="domain" description="MHYT" evidence="31">
    <location>
        <begin position="20"/>
        <end position="215"/>
    </location>
</feature>
<dbReference type="SMART" id="SM00387">
    <property type="entry name" value="HATPase_c"/>
    <property type="match status" value="1"/>
</dbReference>
<dbReference type="SUPFAM" id="SSF47384">
    <property type="entry name" value="Homodimeric domain of signal transducing histidine kinase"/>
    <property type="match status" value="1"/>
</dbReference>
<dbReference type="GO" id="GO:0000155">
    <property type="term" value="F:phosphorelay sensor kinase activity"/>
    <property type="evidence" value="ECO:0007669"/>
    <property type="project" value="InterPro"/>
</dbReference>
<dbReference type="InterPro" id="IPR013767">
    <property type="entry name" value="PAS_fold"/>
</dbReference>
<dbReference type="AlphaFoldDB" id="A0A2P1NH32"/>
<keyword evidence="5" id="KW-0997">Cell inner membrane</keyword>
<evidence type="ECO:0000256" key="1">
    <source>
        <dbReference type="ARBA" id="ARBA00000085"/>
    </source>
</evidence>
<evidence type="ECO:0000256" key="7">
    <source>
        <dbReference type="ARBA" id="ARBA00022679"/>
    </source>
</evidence>
<evidence type="ECO:0000256" key="19">
    <source>
        <dbReference type="ARBA" id="ARBA00064003"/>
    </source>
</evidence>
<keyword evidence="8 25" id="KW-0812">Transmembrane</keyword>
<evidence type="ECO:0000256" key="13">
    <source>
        <dbReference type="ARBA" id="ARBA00022989"/>
    </source>
</evidence>
<keyword evidence="10" id="KW-0547">Nucleotide-binding</keyword>
<dbReference type="Proteomes" id="UP000241829">
    <property type="component" value="Chromosome"/>
</dbReference>
<evidence type="ECO:0000259" key="27">
    <source>
        <dbReference type="PROSITE" id="PS50110"/>
    </source>
</evidence>
<dbReference type="Pfam" id="PF08448">
    <property type="entry name" value="PAS_4"/>
    <property type="match status" value="1"/>
</dbReference>
<dbReference type="PROSITE" id="PS50894">
    <property type="entry name" value="HPT"/>
    <property type="match status" value="1"/>
</dbReference>
<dbReference type="NCBIfam" id="TIGR00229">
    <property type="entry name" value="sensory_box"/>
    <property type="match status" value="3"/>
</dbReference>
<feature type="domain" description="Histidine kinase" evidence="26">
    <location>
        <begin position="665"/>
        <end position="881"/>
    </location>
</feature>
<dbReference type="Pfam" id="PF03707">
    <property type="entry name" value="MHYT"/>
    <property type="match status" value="3"/>
</dbReference>
<dbReference type="InterPro" id="IPR036641">
    <property type="entry name" value="HPT_dom_sf"/>
</dbReference>
<keyword evidence="16 25" id="KW-0472">Membrane</keyword>
<feature type="transmembrane region" description="Helical" evidence="25">
    <location>
        <begin position="188"/>
        <end position="212"/>
    </location>
</feature>
<evidence type="ECO:0000259" key="28">
    <source>
        <dbReference type="PROSITE" id="PS50112"/>
    </source>
</evidence>
<dbReference type="Gene3D" id="3.30.450.20">
    <property type="entry name" value="PAS domain"/>
    <property type="match status" value="3"/>
</dbReference>
<evidence type="ECO:0000256" key="25">
    <source>
        <dbReference type="PROSITE-ProRule" id="PRU00244"/>
    </source>
</evidence>
<dbReference type="InterPro" id="IPR003594">
    <property type="entry name" value="HATPase_dom"/>
</dbReference>
<feature type="domain" description="PAC" evidence="29">
    <location>
        <begin position="595"/>
        <end position="647"/>
    </location>
</feature>
<feature type="transmembrane region" description="Helical" evidence="25">
    <location>
        <begin position="23"/>
        <end position="45"/>
    </location>
</feature>
<dbReference type="KEGG" id="melm:C7H73_00875"/>
<dbReference type="Pfam" id="PF01627">
    <property type="entry name" value="Hpt"/>
    <property type="match status" value="1"/>
</dbReference>
<keyword evidence="6 24" id="KW-0597">Phosphoprotein</keyword>
<evidence type="ECO:0000256" key="21">
    <source>
        <dbReference type="ARBA" id="ARBA00070152"/>
    </source>
</evidence>
<dbReference type="GO" id="GO:0006355">
    <property type="term" value="P:regulation of DNA-templated transcription"/>
    <property type="evidence" value="ECO:0007669"/>
    <property type="project" value="InterPro"/>
</dbReference>
<feature type="transmembrane region" description="Helical" evidence="25">
    <location>
        <begin position="121"/>
        <end position="140"/>
    </location>
</feature>
<dbReference type="PROSITE" id="PS50924">
    <property type="entry name" value="MHYT"/>
    <property type="match status" value="1"/>
</dbReference>
<dbReference type="EMBL" id="CP027792">
    <property type="protein sequence ID" value="AVP56361.1"/>
    <property type="molecule type" value="Genomic_DNA"/>
</dbReference>
<evidence type="ECO:0000256" key="2">
    <source>
        <dbReference type="ARBA" id="ARBA00004429"/>
    </source>
</evidence>
<dbReference type="InterPro" id="IPR008207">
    <property type="entry name" value="Sig_transdc_His_kin_Hpt_dom"/>
</dbReference>
<evidence type="ECO:0000259" key="31">
    <source>
        <dbReference type="PROSITE" id="PS50924"/>
    </source>
</evidence>
<evidence type="ECO:0000313" key="32">
    <source>
        <dbReference type="EMBL" id="AVP56361.1"/>
    </source>
</evidence>